<dbReference type="CDD" id="cd04301">
    <property type="entry name" value="NAT_SF"/>
    <property type="match status" value="1"/>
</dbReference>
<dbReference type="EMBL" id="JAGYPG010000007">
    <property type="protein sequence ID" value="MBS4198015.1"/>
    <property type="molecule type" value="Genomic_DNA"/>
</dbReference>
<dbReference type="Gene3D" id="3.40.630.30">
    <property type="match status" value="1"/>
</dbReference>
<protein>
    <submittedName>
        <fullName evidence="2">GNAT family N-acetyltransferase</fullName>
    </submittedName>
</protein>
<reference evidence="2 3" key="1">
    <citation type="submission" date="2021-05" db="EMBL/GenBank/DDBJ databases">
        <title>Novel Bacillus species.</title>
        <authorList>
            <person name="Liu G."/>
        </authorList>
    </citation>
    <scope>NUCLEOTIDE SEQUENCE [LARGE SCALE GENOMIC DNA]</scope>
    <source>
        <strain evidence="3">FJAT-49780</strain>
    </source>
</reference>
<dbReference type="GO" id="GO:0016747">
    <property type="term" value="F:acyltransferase activity, transferring groups other than amino-acyl groups"/>
    <property type="evidence" value="ECO:0007669"/>
    <property type="project" value="InterPro"/>
</dbReference>
<gene>
    <name evidence="2" type="ORF">KHA97_23565</name>
</gene>
<evidence type="ECO:0000313" key="3">
    <source>
        <dbReference type="Proteomes" id="UP000681414"/>
    </source>
</evidence>
<dbReference type="InterPro" id="IPR016181">
    <property type="entry name" value="Acyl_CoA_acyltransferase"/>
</dbReference>
<evidence type="ECO:0000313" key="2">
    <source>
        <dbReference type="EMBL" id="MBS4198015.1"/>
    </source>
</evidence>
<proteinExistence type="predicted"/>
<dbReference type="RefSeq" id="WP_213127242.1">
    <property type="nucleotide sequence ID" value="NZ_JAGYPG010000007.1"/>
</dbReference>
<accession>A0A942THB3</accession>
<dbReference type="Proteomes" id="UP000681414">
    <property type="component" value="Unassembled WGS sequence"/>
</dbReference>
<sequence length="195" mass="23299">MNWYKKLNEYFPAEEMKSKEHMEILLNEKGNIYHKDEGPYHVMMYAEFDQFVFIDYIWVSSRARGQGIGHKLIEKMKKKSKPIILEVEPIDYDDSDTEKRLRFYNREGFVHANSIGYKTRSSSTGKPVELEILYWSPNKKEMEEKVFKQVQKMYETIHSYKAREVYGKPKESVDEVVIFAEQQKDDLMEEINVND</sequence>
<dbReference type="AlphaFoldDB" id="A0A942THB3"/>
<feature type="domain" description="N-acetyltransferase" evidence="1">
    <location>
        <begin position="1"/>
        <end position="139"/>
    </location>
</feature>
<dbReference type="Pfam" id="PF13508">
    <property type="entry name" value="Acetyltransf_7"/>
    <property type="match status" value="1"/>
</dbReference>
<dbReference type="PROSITE" id="PS51186">
    <property type="entry name" value="GNAT"/>
    <property type="match status" value="1"/>
</dbReference>
<name>A0A942THB3_9BACI</name>
<evidence type="ECO:0000259" key="1">
    <source>
        <dbReference type="PROSITE" id="PS51186"/>
    </source>
</evidence>
<organism evidence="2 3">
    <name type="scientific">Lederbergia citri</name>
    <dbReference type="NCBI Taxonomy" id="2833580"/>
    <lineage>
        <taxon>Bacteria</taxon>
        <taxon>Bacillati</taxon>
        <taxon>Bacillota</taxon>
        <taxon>Bacilli</taxon>
        <taxon>Bacillales</taxon>
        <taxon>Bacillaceae</taxon>
        <taxon>Lederbergia</taxon>
    </lineage>
</organism>
<comment type="caution">
    <text evidence="2">The sequence shown here is derived from an EMBL/GenBank/DDBJ whole genome shotgun (WGS) entry which is preliminary data.</text>
</comment>
<dbReference type="SUPFAM" id="SSF55729">
    <property type="entry name" value="Acyl-CoA N-acyltransferases (Nat)"/>
    <property type="match status" value="1"/>
</dbReference>
<dbReference type="InterPro" id="IPR000182">
    <property type="entry name" value="GNAT_dom"/>
</dbReference>
<keyword evidence="3" id="KW-1185">Reference proteome</keyword>